<proteinExistence type="predicted"/>
<evidence type="ECO:0000313" key="2">
    <source>
        <dbReference type="Proteomes" id="UP000053201"/>
    </source>
</evidence>
<dbReference type="Proteomes" id="UP000053201">
    <property type="component" value="Unassembled WGS sequence"/>
</dbReference>
<dbReference type="RefSeq" id="XP_016604506.1">
    <property type="nucleotide sequence ID" value="XM_016757692.1"/>
</dbReference>
<evidence type="ECO:0000313" key="1">
    <source>
        <dbReference type="EMBL" id="KNC96466.1"/>
    </source>
</evidence>
<dbReference type="GeneID" id="27692645"/>
<keyword evidence="2" id="KW-1185">Reference proteome</keyword>
<dbReference type="EMBL" id="KQ257468">
    <property type="protein sequence ID" value="KNC96466.1"/>
    <property type="molecule type" value="Genomic_DNA"/>
</dbReference>
<dbReference type="AlphaFoldDB" id="A0A0L0H6D2"/>
<organism evidence="1 2">
    <name type="scientific">Spizellomyces punctatus (strain DAOM BR117)</name>
    <dbReference type="NCBI Taxonomy" id="645134"/>
    <lineage>
        <taxon>Eukaryota</taxon>
        <taxon>Fungi</taxon>
        <taxon>Fungi incertae sedis</taxon>
        <taxon>Chytridiomycota</taxon>
        <taxon>Chytridiomycota incertae sedis</taxon>
        <taxon>Chytridiomycetes</taxon>
        <taxon>Spizellomycetales</taxon>
        <taxon>Spizellomycetaceae</taxon>
        <taxon>Spizellomyces</taxon>
    </lineage>
</organism>
<gene>
    <name evidence="1" type="ORF">SPPG_09520</name>
</gene>
<name>A0A0L0H6D2_SPIPD</name>
<dbReference type="VEuPathDB" id="FungiDB:SPPG_09520"/>
<accession>A0A0L0H6D2</accession>
<protein>
    <submittedName>
        <fullName evidence="1">Uncharacterized protein</fullName>
    </submittedName>
</protein>
<reference evidence="1 2" key="1">
    <citation type="submission" date="2009-08" db="EMBL/GenBank/DDBJ databases">
        <title>The Genome Sequence of Spizellomyces punctatus strain DAOM BR117.</title>
        <authorList>
            <consortium name="The Broad Institute Genome Sequencing Platform"/>
            <person name="Russ C."/>
            <person name="Cuomo C."/>
            <person name="Shea T."/>
            <person name="Young S.K."/>
            <person name="Zeng Q."/>
            <person name="Koehrsen M."/>
            <person name="Haas B."/>
            <person name="Borodovsky M."/>
            <person name="Guigo R."/>
            <person name="Alvarado L."/>
            <person name="Berlin A."/>
            <person name="Bochicchio J."/>
            <person name="Borenstein D."/>
            <person name="Chapman S."/>
            <person name="Chen Z."/>
            <person name="Engels R."/>
            <person name="Freedman E."/>
            <person name="Gellesch M."/>
            <person name="Goldberg J."/>
            <person name="Griggs A."/>
            <person name="Gujja S."/>
            <person name="Heiman D."/>
            <person name="Hepburn T."/>
            <person name="Howarth C."/>
            <person name="Jen D."/>
            <person name="Larson L."/>
            <person name="Lewis B."/>
            <person name="Mehta T."/>
            <person name="Park D."/>
            <person name="Pearson M."/>
            <person name="Roberts A."/>
            <person name="Saif S."/>
            <person name="Shenoy N."/>
            <person name="Sisk P."/>
            <person name="Stolte C."/>
            <person name="Sykes S."/>
            <person name="Thomson T."/>
            <person name="Walk T."/>
            <person name="White J."/>
            <person name="Yandava C."/>
            <person name="Burger G."/>
            <person name="Gray M.W."/>
            <person name="Holland P.W.H."/>
            <person name="King N."/>
            <person name="Lang F.B.F."/>
            <person name="Roger A.J."/>
            <person name="Ruiz-Trillo I."/>
            <person name="Lander E."/>
            <person name="Nusbaum C."/>
        </authorList>
    </citation>
    <scope>NUCLEOTIDE SEQUENCE [LARGE SCALE GENOMIC DNA]</scope>
    <source>
        <strain evidence="1 2">DAOM BR117</strain>
    </source>
</reference>
<dbReference type="InParanoid" id="A0A0L0H6D2"/>
<sequence length="123" mass="14263">MYRSGQNIHPHLTGPLFERRRVTLTDSEGRPSPLHLTSFCRRPLVHPSILRCSLIRTMTPSPDDAGPLPLVYMSRFHKQIVRLFRIPRLSFARVTLIHRHASPIIEMRLLNRLHVTVDARFAP</sequence>